<dbReference type="AlphaFoldDB" id="A0AAW1SJN9"/>
<dbReference type="SUPFAM" id="SSF47616">
    <property type="entry name" value="GST C-terminal domain-like"/>
    <property type="match status" value="1"/>
</dbReference>
<dbReference type="GO" id="GO:0016740">
    <property type="term" value="F:transferase activity"/>
    <property type="evidence" value="ECO:0007669"/>
    <property type="project" value="UniProtKB-KW"/>
</dbReference>
<evidence type="ECO:0000256" key="2">
    <source>
        <dbReference type="ARBA" id="ARBA00024194"/>
    </source>
</evidence>
<dbReference type="SUPFAM" id="SSF52833">
    <property type="entry name" value="Thioredoxin-like"/>
    <property type="match status" value="1"/>
</dbReference>
<feature type="domain" description="GST N-terminal" evidence="4">
    <location>
        <begin position="10"/>
        <end position="91"/>
    </location>
</feature>
<evidence type="ECO:0000256" key="3">
    <source>
        <dbReference type="ARBA" id="ARBA00049544"/>
    </source>
</evidence>
<protein>
    <recommendedName>
        <fullName evidence="4">GST N-terminal domain-containing protein</fullName>
    </recommendedName>
</protein>
<comment type="similarity">
    <text evidence="2">Belongs to the GST superfamily. DHAR family.</text>
</comment>
<evidence type="ECO:0000313" key="5">
    <source>
        <dbReference type="EMBL" id="KAK9845731.1"/>
    </source>
</evidence>
<reference evidence="5 6" key="1">
    <citation type="journal article" date="2024" name="Nat. Commun.">
        <title>Phylogenomics reveals the evolutionary origins of lichenization in chlorophyte algae.</title>
        <authorList>
            <person name="Puginier C."/>
            <person name="Libourel C."/>
            <person name="Otte J."/>
            <person name="Skaloud P."/>
            <person name="Haon M."/>
            <person name="Grisel S."/>
            <person name="Petersen M."/>
            <person name="Berrin J.G."/>
            <person name="Delaux P.M."/>
            <person name="Dal Grande F."/>
            <person name="Keller J."/>
        </authorList>
    </citation>
    <scope>NUCLEOTIDE SEQUENCE [LARGE SCALE GENOMIC DNA]</scope>
    <source>
        <strain evidence="5 6">SAG 245.80</strain>
    </source>
</reference>
<dbReference type="EMBL" id="JALJOU010000002">
    <property type="protein sequence ID" value="KAK9845731.1"/>
    <property type="molecule type" value="Genomic_DNA"/>
</dbReference>
<dbReference type="InterPro" id="IPR036282">
    <property type="entry name" value="Glutathione-S-Trfase_C_sf"/>
</dbReference>
<organism evidence="5 6">
    <name type="scientific">Elliptochloris bilobata</name>
    <dbReference type="NCBI Taxonomy" id="381761"/>
    <lineage>
        <taxon>Eukaryota</taxon>
        <taxon>Viridiplantae</taxon>
        <taxon>Chlorophyta</taxon>
        <taxon>core chlorophytes</taxon>
        <taxon>Trebouxiophyceae</taxon>
        <taxon>Trebouxiophyceae incertae sedis</taxon>
        <taxon>Elliptochloris clade</taxon>
        <taxon>Elliptochloris</taxon>
    </lineage>
</organism>
<dbReference type="Gene3D" id="3.40.30.10">
    <property type="entry name" value="Glutaredoxin"/>
    <property type="match status" value="1"/>
</dbReference>
<accession>A0AAW1SJN9</accession>
<gene>
    <name evidence="5" type="ORF">WJX81_000762</name>
</gene>
<dbReference type="InterPro" id="IPR004045">
    <property type="entry name" value="Glutathione_S-Trfase_N"/>
</dbReference>
<dbReference type="PANTHER" id="PTHR44420:SF2">
    <property type="entry name" value="GLUTATHIONE S-TRANSFERASE DHAR2-RELATED"/>
    <property type="match status" value="1"/>
</dbReference>
<dbReference type="Pfam" id="PF13409">
    <property type="entry name" value="GST_N_2"/>
    <property type="match status" value="1"/>
</dbReference>
<keyword evidence="6" id="KW-1185">Reference proteome</keyword>
<dbReference type="Pfam" id="PF13410">
    <property type="entry name" value="GST_C_2"/>
    <property type="match status" value="1"/>
</dbReference>
<proteinExistence type="inferred from homology"/>
<name>A0AAW1SJN9_9CHLO</name>
<sequence length="222" mass="25200">MANPLFEVYVKGQENKLGDCPFCHRVLLTLHEKHVPFTEKYVDLSNKPQWLLEVNPPKGSVPVLKDLVSDKWVPDSAAIVDLLEERFPRPPMGKSDAGPDVGSEVFSSFLGYLKDDSNELDKRRGFFIKELEKLGAYLREHGPFLGGAAPNAADAALAPKLYHAKHALKHYKDFDMPVECNASGELEAVQEYLDRWEERDSWKQSYYTPEQVVEGWKKHLAS</sequence>
<dbReference type="GO" id="GO:0045174">
    <property type="term" value="F:glutathione dehydrogenase (ascorbate) activity"/>
    <property type="evidence" value="ECO:0007669"/>
    <property type="project" value="UniProtKB-EC"/>
</dbReference>
<dbReference type="Gene3D" id="1.20.1050.10">
    <property type="match status" value="1"/>
</dbReference>
<comment type="catalytic activity">
    <reaction evidence="3">
        <text>L-dehydroascorbate + 2 glutathione = glutathione disulfide + L-ascorbate</text>
        <dbReference type="Rhea" id="RHEA:24424"/>
        <dbReference type="ChEBI" id="CHEBI:38290"/>
        <dbReference type="ChEBI" id="CHEBI:57925"/>
        <dbReference type="ChEBI" id="CHEBI:58297"/>
        <dbReference type="ChEBI" id="CHEBI:58539"/>
        <dbReference type="EC" id="1.8.5.1"/>
    </reaction>
</comment>
<dbReference type="Proteomes" id="UP001445335">
    <property type="component" value="Unassembled WGS sequence"/>
</dbReference>
<dbReference type="PANTHER" id="PTHR44420">
    <property type="entry name" value="GLUTATHIONE S-TRANSFERASE DHAR2-RELATED"/>
    <property type="match status" value="1"/>
</dbReference>
<dbReference type="PROSITE" id="PS50404">
    <property type="entry name" value="GST_NTER"/>
    <property type="match status" value="1"/>
</dbReference>
<dbReference type="CDD" id="cd00570">
    <property type="entry name" value="GST_N_family"/>
    <property type="match status" value="1"/>
</dbReference>
<evidence type="ECO:0000313" key="6">
    <source>
        <dbReference type="Proteomes" id="UP001445335"/>
    </source>
</evidence>
<dbReference type="GO" id="GO:0033355">
    <property type="term" value="P:ascorbate glutathione cycle"/>
    <property type="evidence" value="ECO:0007669"/>
    <property type="project" value="InterPro"/>
</dbReference>
<dbReference type="InterPro" id="IPR044627">
    <property type="entry name" value="DHAR1/2/3/4"/>
</dbReference>
<keyword evidence="1" id="KW-0808">Transferase</keyword>
<evidence type="ECO:0000256" key="1">
    <source>
        <dbReference type="ARBA" id="ARBA00022679"/>
    </source>
</evidence>
<evidence type="ECO:0000259" key="4">
    <source>
        <dbReference type="PROSITE" id="PS50404"/>
    </source>
</evidence>
<dbReference type="InterPro" id="IPR036249">
    <property type="entry name" value="Thioredoxin-like_sf"/>
</dbReference>
<comment type="caution">
    <text evidence="5">The sequence shown here is derived from an EMBL/GenBank/DDBJ whole genome shotgun (WGS) entry which is preliminary data.</text>
</comment>